<dbReference type="Gene3D" id="3.40.50.720">
    <property type="entry name" value="NAD(P)-binding Rossmann-like Domain"/>
    <property type="match status" value="1"/>
</dbReference>
<evidence type="ECO:0000256" key="1">
    <source>
        <dbReference type="ARBA" id="ARBA00006484"/>
    </source>
</evidence>
<dbReference type="InterPro" id="IPR045313">
    <property type="entry name" value="CBR1-like"/>
</dbReference>
<evidence type="ECO:0000256" key="2">
    <source>
        <dbReference type="ARBA" id="ARBA00022857"/>
    </source>
</evidence>
<dbReference type="PANTHER" id="PTHR43963:SF4">
    <property type="entry name" value="CARBONYL REDUCTASE (NADPH)"/>
    <property type="match status" value="1"/>
</dbReference>
<keyword evidence="3" id="KW-0560">Oxidoreductase</keyword>
<organism evidence="5">
    <name type="scientific">Cacopsylla melanoneura</name>
    <dbReference type="NCBI Taxonomy" id="428564"/>
    <lineage>
        <taxon>Eukaryota</taxon>
        <taxon>Metazoa</taxon>
        <taxon>Ecdysozoa</taxon>
        <taxon>Arthropoda</taxon>
        <taxon>Hexapoda</taxon>
        <taxon>Insecta</taxon>
        <taxon>Pterygota</taxon>
        <taxon>Neoptera</taxon>
        <taxon>Paraneoptera</taxon>
        <taxon>Hemiptera</taxon>
        <taxon>Sternorrhyncha</taxon>
        <taxon>Psylloidea</taxon>
        <taxon>Psyllidae</taxon>
        <taxon>Psyllinae</taxon>
        <taxon>Cacopsylla</taxon>
    </lineage>
</organism>
<dbReference type="InterPro" id="IPR002347">
    <property type="entry name" value="SDR_fam"/>
</dbReference>
<comment type="similarity">
    <text evidence="1">Belongs to the short-chain dehydrogenases/reductases (SDR) family.</text>
</comment>
<evidence type="ECO:0000256" key="3">
    <source>
        <dbReference type="ARBA" id="ARBA00023002"/>
    </source>
</evidence>
<evidence type="ECO:0000256" key="4">
    <source>
        <dbReference type="ARBA" id="ARBA00026118"/>
    </source>
</evidence>
<name>A0A8D8Y7J2_9HEMI</name>
<protein>
    <recommendedName>
        <fullName evidence="4">carbonyl reductase (NADPH)</fullName>
        <ecNumber evidence="4">1.1.1.184</ecNumber>
    </recommendedName>
</protein>
<dbReference type="InterPro" id="IPR036291">
    <property type="entry name" value="NAD(P)-bd_dom_sf"/>
</dbReference>
<dbReference type="EC" id="1.1.1.184" evidence="4"/>
<dbReference type="Pfam" id="PF00106">
    <property type="entry name" value="adh_short"/>
    <property type="match status" value="1"/>
</dbReference>
<reference evidence="5" key="1">
    <citation type="submission" date="2021-05" db="EMBL/GenBank/DDBJ databases">
        <authorList>
            <person name="Alioto T."/>
            <person name="Alioto T."/>
            <person name="Gomez Garrido J."/>
        </authorList>
    </citation>
    <scope>NUCLEOTIDE SEQUENCE</scope>
</reference>
<keyword evidence="2" id="KW-0521">NADP</keyword>
<dbReference type="AlphaFoldDB" id="A0A8D8Y7J2"/>
<dbReference type="PRINTS" id="PR00081">
    <property type="entry name" value="GDHRDH"/>
</dbReference>
<dbReference type="PANTHER" id="PTHR43963">
    <property type="entry name" value="CARBONYL REDUCTASE 1-RELATED"/>
    <property type="match status" value="1"/>
</dbReference>
<accession>A0A8D8Y7J2</accession>
<dbReference type="CDD" id="cd05324">
    <property type="entry name" value="carb_red_PTCR-like_SDR_c"/>
    <property type="match status" value="1"/>
</dbReference>
<evidence type="ECO:0000313" key="5">
    <source>
        <dbReference type="EMBL" id="CAG6721384.1"/>
    </source>
</evidence>
<proteinExistence type="inferred from homology"/>
<sequence>MSEERVAVVTGANKGIGYGIVKALIQEFDGIIYLTARDETRGQEALQSLKQMKECKYPEKLRFHKLDILDPNSIKAFHDHIKSNHTGLNIIVNNAAIAFKVESSEPFGDQARVSMATNYHALLNLSNVLYPLLRSSGRVVNLSSSCGHLCHVKSETLKRTLLEDVKTVEQLTDLMEQFVELAEAGTHSDKGWPNSAYGVTKIGVTKLSFLQHQLLSQDTTREDLVVNCVHPGYCNTDMSNGKGPLTIEQGARSAVYCALLPPNVQSPRGQFVWDDCQVIDWTSAQRPPCLSDKITVFQQ</sequence>
<dbReference type="GO" id="GO:0004090">
    <property type="term" value="F:carbonyl reductase (NADPH) activity"/>
    <property type="evidence" value="ECO:0007669"/>
    <property type="project" value="UniProtKB-EC"/>
</dbReference>
<dbReference type="SUPFAM" id="SSF51735">
    <property type="entry name" value="NAD(P)-binding Rossmann-fold domains"/>
    <property type="match status" value="1"/>
</dbReference>
<dbReference type="EMBL" id="HBUF01362095">
    <property type="protein sequence ID" value="CAG6721384.1"/>
    <property type="molecule type" value="Transcribed_RNA"/>
</dbReference>